<dbReference type="EMBL" id="BQNB010013447">
    <property type="protein sequence ID" value="GJT16087.1"/>
    <property type="molecule type" value="Genomic_DNA"/>
</dbReference>
<proteinExistence type="predicted"/>
<sequence length="81" mass="8672">MGLLIISSSTEGDDLGSGKLLSKVTLRDSSILIVFLLSGIKDTGFVVSEVRVLVQGSSMVKRWLLSGFAKVMSLNTVFHSV</sequence>
<accession>A0ABQ5BQG5</accession>
<reference evidence="1" key="2">
    <citation type="submission" date="2022-01" db="EMBL/GenBank/DDBJ databases">
        <authorList>
            <person name="Yamashiro T."/>
            <person name="Shiraishi A."/>
            <person name="Satake H."/>
            <person name="Nakayama K."/>
        </authorList>
    </citation>
    <scope>NUCLEOTIDE SEQUENCE</scope>
</reference>
<gene>
    <name evidence="1" type="ORF">Tco_0874793</name>
</gene>
<reference evidence="1" key="1">
    <citation type="journal article" date="2022" name="Int. J. Mol. Sci.">
        <title>Draft Genome of Tanacetum Coccineum: Genomic Comparison of Closely Related Tanacetum-Family Plants.</title>
        <authorList>
            <person name="Yamashiro T."/>
            <person name="Shiraishi A."/>
            <person name="Nakayama K."/>
            <person name="Satake H."/>
        </authorList>
    </citation>
    <scope>NUCLEOTIDE SEQUENCE</scope>
</reference>
<protein>
    <submittedName>
        <fullName evidence="1">Uncharacterized protein</fullName>
    </submittedName>
</protein>
<name>A0ABQ5BQG5_9ASTR</name>
<evidence type="ECO:0000313" key="2">
    <source>
        <dbReference type="Proteomes" id="UP001151760"/>
    </source>
</evidence>
<evidence type="ECO:0000313" key="1">
    <source>
        <dbReference type="EMBL" id="GJT16087.1"/>
    </source>
</evidence>
<dbReference type="Proteomes" id="UP001151760">
    <property type="component" value="Unassembled WGS sequence"/>
</dbReference>
<comment type="caution">
    <text evidence="1">The sequence shown here is derived from an EMBL/GenBank/DDBJ whole genome shotgun (WGS) entry which is preliminary data.</text>
</comment>
<organism evidence="1 2">
    <name type="scientific">Tanacetum coccineum</name>
    <dbReference type="NCBI Taxonomy" id="301880"/>
    <lineage>
        <taxon>Eukaryota</taxon>
        <taxon>Viridiplantae</taxon>
        <taxon>Streptophyta</taxon>
        <taxon>Embryophyta</taxon>
        <taxon>Tracheophyta</taxon>
        <taxon>Spermatophyta</taxon>
        <taxon>Magnoliopsida</taxon>
        <taxon>eudicotyledons</taxon>
        <taxon>Gunneridae</taxon>
        <taxon>Pentapetalae</taxon>
        <taxon>asterids</taxon>
        <taxon>campanulids</taxon>
        <taxon>Asterales</taxon>
        <taxon>Asteraceae</taxon>
        <taxon>Asteroideae</taxon>
        <taxon>Anthemideae</taxon>
        <taxon>Anthemidinae</taxon>
        <taxon>Tanacetum</taxon>
    </lineage>
</organism>
<keyword evidence="2" id="KW-1185">Reference proteome</keyword>